<proteinExistence type="predicted"/>
<feature type="region of interest" description="Disordered" evidence="1">
    <location>
        <begin position="606"/>
        <end position="675"/>
    </location>
</feature>
<feature type="compositionally biased region" description="Low complexity" evidence="1">
    <location>
        <begin position="209"/>
        <end position="220"/>
    </location>
</feature>
<feature type="compositionally biased region" description="Polar residues" evidence="1">
    <location>
        <begin position="515"/>
        <end position="528"/>
    </location>
</feature>
<feature type="region of interest" description="Disordered" evidence="1">
    <location>
        <begin position="1079"/>
        <end position="1116"/>
    </location>
</feature>
<feature type="compositionally biased region" description="Polar residues" evidence="1">
    <location>
        <begin position="960"/>
        <end position="969"/>
    </location>
</feature>
<feature type="region of interest" description="Disordered" evidence="1">
    <location>
        <begin position="917"/>
        <end position="1016"/>
    </location>
</feature>
<dbReference type="Proteomes" id="UP000774617">
    <property type="component" value="Unassembled WGS sequence"/>
</dbReference>
<gene>
    <name evidence="2" type="ORF">B0J12DRAFT_316014</name>
</gene>
<evidence type="ECO:0000256" key="1">
    <source>
        <dbReference type="SAM" id="MobiDB-lite"/>
    </source>
</evidence>
<feature type="compositionally biased region" description="Low complexity" evidence="1">
    <location>
        <begin position="454"/>
        <end position="469"/>
    </location>
</feature>
<organism evidence="2 3">
    <name type="scientific">Macrophomina phaseolina</name>
    <dbReference type="NCBI Taxonomy" id="35725"/>
    <lineage>
        <taxon>Eukaryota</taxon>
        <taxon>Fungi</taxon>
        <taxon>Dikarya</taxon>
        <taxon>Ascomycota</taxon>
        <taxon>Pezizomycotina</taxon>
        <taxon>Dothideomycetes</taxon>
        <taxon>Dothideomycetes incertae sedis</taxon>
        <taxon>Botryosphaeriales</taxon>
        <taxon>Botryosphaeriaceae</taxon>
        <taxon>Macrophomina</taxon>
    </lineage>
</organism>
<evidence type="ECO:0000313" key="2">
    <source>
        <dbReference type="EMBL" id="KAH7031884.1"/>
    </source>
</evidence>
<feature type="region of interest" description="Disordered" evidence="1">
    <location>
        <begin position="308"/>
        <end position="341"/>
    </location>
</feature>
<accession>A0ABQ8FWJ2</accession>
<evidence type="ECO:0000313" key="3">
    <source>
        <dbReference type="Proteomes" id="UP000774617"/>
    </source>
</evidence>
<feature type="region of interest" description="Disordered" evidence="1">
    <location>
        <begin position="370"/>
        <end position="578"/>
    </location>
</feature>
<feature type="region of interest" description="Disordered" evidence="1">
    <location>
        <begin position="13"/>
        <end position="113"/>
    </location>
</feature>
<feature type="compositionally biased region" description="Polar residues" evidence="1">
    <location>
        <begin position="470"/>
        <end position="496"/>
    </location>
</feature>
<feature type="region of interest" description="Disordered" evidence="1">
    <location>
        <begin position="748"/>
        <end position="787"/>
    </location>
</feature>
<keyword evidence="3" id="KW-1185">Reference proteome</keyword>
<dbReference type="Pfam" id="PF20162">
    <property type="entry name" value="Etd1"/>
    <property type="match status" value="1"/>
</dbReference>
<name>A0ABQ8FWJ2_9PEZI</name>
<reference evidence="2 3" key="1">
    <citation type="journal article" date="2021" name="Nat. Commun.">
        <title>Genetic determinants of endophytism in the Arabidopsis root mycobiome.</title>
        <authorList>
            <person name="Mesny F."/>
            <person name="Miyauchi S."/>
            <person name="Thiergart T."/>
            <person name="Pickel B."/>
            <person name="Atanasova L."/>
            <person name="Karlsson M."/>
            <person name="Huettel B."/>
            <person name="Barry K.W."/>
            <person name="Haridas S."/>
            <person name="Chen C."/>
            <person name="Bauer D."/>
            <person name="Andreopoulos W."/>
            <person name="Pangilinan J."/>
            <person name="LaButti K."/>
            <person name="Riley R."/>
            <person name="Lipzen A."/>
            <person name="Clum A."/>
            <person name="Drula E."/>
            <person name="Henrissat B."/>
            <person name="Kohler A."/>
            <person name="Grigoriev I.V."/>
            <person name="Martin F.M."/>
            <person name="Hacquard S."/>
        </authorList>
    </citation>
    <scope>NUCLEOTIDE SEQUENCE [LARGE SCALE GENOMIC DNA]</scope>
    <source>
        <strain evidence="2 3">MPI-SDFR-AT-0080</strain>
    </source>
</reference>
<feature type="compositionally biased region" description="Polar residues" evidence="1">
    <location>
        <begin position="402"/>
        <end position="419"/>
    </location>
</feature>
<comment type="caution">
    <text evidence="2">The sequence shown here is derived from an EMBL/GenBank/DDBJ whole genome shotgun (WGS) entry which is preliminary data.</text>
</comment>
<dbReference type="EMBL" id="JAGTJR010000043">
    <property type="protein sequence ID" value="KAH7031884.1"/>
    <property type="molecule type" value="Genomic_DNA"/>
</dbReference>
<feature type="compositionally biased region" description="Polar residues" evidence="1">
    <location>
        <begin position="980"/>
        <end position="991"/>
    </location>
</feature>
<feature type="compositionally biased region" description="Low complexity" evidence="1">
    <location>
        <begin position="769"/>
        <end position="782"/>
    </location>
</feature>
<feature type="region of interest" description="Disordered" evidence="1">
    <location>
        <begin position="179"/>
        <end position="241"/>
    </location>
</feature>
<dbReference type="InterPro" id="IPR045342">
    <property type="entry name" value="Etd1"/>
</dbReference>
<sequence>MQLCASATVVGLSSAGLALGRPDSQRPATPFTRPNRSSTPDRAAEYPLPPRPYTSVAAQPPPLPHAPSPLDGAFETRPNNERAPMRRPRRLTLDGGSPRLRPADEGGKRMSGMDQDSAGVVVVDGRDSTRARPSWVKRLSIVSISQSSTRTSASLASPSLSYSNGSMAFSLDGSNAPIIPGSAPPPLPPNKLVKRSTSVRQPAGPEPRPSSSSRPTLRRPATSHQRSKTLGSPPAFMDMPPGRIDAFIAAGPQQLEPEVRWKQYFSAKSTVTKRRGLSGDPKVITRIVPSEKCHPTLVLANAVTAPTLEMEDSTSQAGDSDDARSRPQTPAIVDLAPLSPTSISETPAEALALPETGQGEDHARSSFSISDLLGTVPSSRKPQHRRRLSADRFIRATKRLSAATTVSTPDGSGAMTNGETDALPKPRDASGPVDSPRELHSSYSNHTGDAADVSFESSRPSSSPAFESRTVSLSNTSNHVPSRVPSQHGYTPSTARPVSHRPASPSSAPIRLSRYSITSSEQASTLVGSDSEARIWSGEESDTDFQSDTVFDSMRTRGTRASSGARGPTIETIFDESPPALKHKISPLRDLLPKGTFPELDKHSIIQEEESNFSTPVRSVVPDRANGNGGSPTPAPRNNSRFSPDIPSSPPKPLNLGSLEWDNSADDGDDGRWSFGDEDSEIWELSSERTSNLQYATHLALKRSNPVIIGSNSSPVSARTAPRLSVDTYERDARSSIFDWSESIVADKSMGNRTPPRPNTVHGKKDANSRGSRSVGRRVPSGLHARSQSVPVVPDVAGKRDPMITNKFGTWGVGSKGVTEDWNDDFDFSSCEDGVGDTSNDKPESPSAMFVPKSIREQQTNVLANIGLLREWGLLIEELKELRQRAATLDILGGSYKKMWQEVEAMIDLADQEVDEPLVPQLSPPSSPGFDTDAFDEPANNTPHSGRPRGRSILQAARDSLSNGASPTLSVGAKSRRKSILTSTDDIFSSPSPAPRTPQDTPRATPVTRPRKNSEAVARSVIEALQQRRNTDAHSPNPGTPAKKVPFDTATLKHIVPYVNGLMRQAKGALRETERLYSTPVHTPTGGDSSFGHIFTADPLDESPSSRRNRPRSRMTLSEKTFDAKETELVSKTQQMKLMTVM</sequence>
<protein>
    <submittedName>
        <fullName evidence="2">Uncharacterized protein</fullName>
    </submittedName>
</protein>